<dbReference type="InterPro" id="IPR010998">
    <property type="entry name" value="Integrase_recombinase_N"/>
</dbReference>
<dbReference type="EMBL" id="MCOK01000001">
    <property type="protein sequence ID" value="OOC52412.1"/>
    <property type="molecule type" value="Genomic_DNA"/>
</dbReference>
<evidence type="ECO:0000256" key="2">
    <source>
        <dbReference type="ARBA" id="ARBA00023172"/>
    </source>
</evidence>
<name>A0A1V3BVL0_9ACTN</name>
<dbReference type="PROSITE" id="PS51898">
    <property type="entry name" value="TYR_RECOMBINASE"/>
    <property type="match status" value="1"/>
</dbReference>
<dbReference type="InterPro" id="IPR011010">
    <property type="entry name" value="DNA_brk_join_enz"/>
</dbReference>
<dbReference type="PANTHER" id="PTHR34605">
    <property type="entry name" value="PHAGE_INTEGRASE DOMAIN-CONTAINING PROTEIN"/>
    <property type="match status" value="1"/>
</dbReference>
<evidence type="ECO:0000313" key="5">
    <source>
        <dbReference type="EMBL" id="OOC52412.1"/>
    </source>
</evidence>
<dbReference type="Gene3D" id="1.10.150.130">
    <property type="match status" value="1"/>
</dbReference>
<protein>
    <recommendedName>
        <fullName evidence="4">Tyr recombinase domain-containing protein</fullName>
    </recommendedName>
</protein>
<dbReference type="Pfam" id="PF00589">
    <property type="entry name" value="Phage_integrase"/>
    <property type="match status" value="1"/>
</dbReference>
<dbReference type="GO" id="GO:0015074">
    <property type="term" value="P:DNA integration"/>
    <property type="evidence" value="ECO:0007669"/>
    <property type="project" value="InterPro"/>
</dbReference>
<accession>A0A1V3BVL0</accession>
<keyword evidence="6" id="KW-1185">Reference proteome</keyword>
<evidence type="ECO:0000313" key="6">
    <source>
        <dbReference type="Proteomes" id="UP000189004"/>
    </source>
</evidence>
<sequence>MSHTQQENEPDLPALIQDHPSVQVRDRIQGLHEAAAAKIADAVPENTRRAYATDRADWAAFCASLGIEPLPVRDDVLAWYVTELLERGSASLPEQRRRPLAASSVERRLSAVATMAQEHGDPAPNQRAARKAIAGHRATRPARPRQAAAAGVEELRTLVCAARAQERPGGQSAQRLRARDACLLLVAWDLMLRRSELAGLCLGDVRWHPLGMEVAVRRAKTTSEEVWQPVRYRLDRELCAVRAVREWTEILAQDGHTASRAPLLCRLTRTDALPKHPKALSATAINNTIKDLADQAGLTKRDGGPATDAAVQAYTGHSLRRGPITAAARGGRSREQIGRRSGHVPGSPVLGRYIAEGNRWEEDPLEGLL</sequence>
<proteinExistence type="predicted"/>
<dbReference type="InterPro" id="IPR002104">
    <property type="entry name" value="Integrase_catalytic"/>
</dbReference>
<dbReference type="SUPFAM" id="SSF56349">
    <property type="entry name" value="DNA breaking-rejoining enzymes"/>
    <property type="match status" value="1"/>
</dbReference>
<reference evidence="6" key="1">
    <citation type="submission" date="2016-08" db="EMBL/GenBank/DDBJ databases">
        <authorList>
            <person name="Tokovenko B."/>
            <person name="Kalinowski J."/>
        </authorList>
    </citation>
    <scope>NUCLEOTIDE SEQUENCE [LARGE SCALE GENOMIC DNA]</scope>
    <source>
        <strain evidence="6">UTMC102</strain>
    </source>
</reference>
<comment type="caution">
    <text evidence="5">The sequence shown here is derived from an EMBL/GenBank/DDBJ whole genome shotgun (WGS) entry which is preliminary data.</text>
</comment>
<gene>
    <name evidence="5" type="ORF">NOSIN_00005</name>
</gene>
<dbReference type="RefSeq" id="WP_077688754.1">
    <property type="nucleotide sequence ID" value="NZ_MCOK01000001.1"/>
</dbReference>
<evidence type="ECO:0000256" key="1">
    <source>
        <dbReference type="ARBA" id="ARBA00023125"/>
    </source>
</evidence>
<feature type="domain" description="Tyr recombinase" evidence="4">
    <location>
        <begin position="145"/>
        <end position="369"/>
    </location>
</feature>
<dbReference type="PANTHER" id="PTHR34605:SF3">
    <property type="entry name" value="P CELL-TYPE AGGLUTINATION PROTEIN MAP4-LIKE-RELATED"/>
    <property type="match status" value="1"/>
</dbReference>
<keyword evidence="1" id="KW-0238">DNA-binding</keyword>
<evidence type="ECO:0000259" key="4">
    <source>
        <dbReference type="PROSITE" id="PS51898"/>
    </source>
</evidence>
<dbReference type="OrthoDB" id="9815875at2"/>
<dbReference type="InterPro" id="IPR013762">
    <property type="entry name" value="Integrase-like_cat_sf"/>
</dbReference>
<dbReference type="Proteomes" id="UP000189004">
    <property type="component" value="Unassembled WGS sequence"/>
</dbReference>
<organism evidence="5 6">
    <name type="scientific">Nocardiopsis sinuspersici</name>
    <dbReference type="NCBI Taxonomy" id="501010"/>
    <lineage>
        <taxon>Bacteria</taxon>
        <taxon>Bacillati</taxon>
        <taxon>Actinomycetota</taxon>
        <taxon>Actinomycetes</taxon>
        <taxon>Streptosporangiales</taxon>
        <taxon>Nocardiopsidaceae</taxon>
        <taxon>Nocardiopsis</taxon>
    </lineage>
</organism>
<evidence type="ECO:0000256" key="3">
    <source>
        <dbReference type="SAM" id="MobiDB-lite"/>
    </source>
</evidence>
<keyword evidence="2" id="KW-0233">DNA recombination</keyword>
<feature type="region of interest" description="Disordered" evidence="3">
    <location>
        <begin position="325"/>
        <end position="344"/>
    </location>
</feature>
<dbReference type="InterPro" id="IPR052925">
    <property type="entry name" value="Phage_Integrase-like_Recomb"/>
</dbReference>
<dbReference type="GO" id="GO:0003677">
    <property type="term" value="F:DNA binding"/>
    <property type="evidence" value="ECO:0007669"/>
    <property type="project" value="UniProtKB-KW"/>
</dbReference>
<dbReference type="SUPFAM" id="SSF47823">
    <property type="entry name" value="lambda integrase-like, N-terminal domain"/>
    <property type="match status" value="1"/>
</dbReference>
<dbReference type="AlphaFoldDB" id="A0A1V3BVL0"/>
<dbReference type="GO" id="GO:0006310">
    <property type="term" value="P:DNA recombination"/>
    <property type="evidence" value="ECO:0007669"/>
    <property type="project" value="UniProtKB-KW"/>
</dbReference>
<dbReference type="Gene3D" id="1.10.443.10">
    <property type="entry name" value="Intergrase catalytic core"/>
    <property type="match status" value="1"/>
</dbReference>